<dbReference type="Gene3D" id="1.10.10.10">
    <property type="entry name" value="Winged helix-like DNA-binding domain superfamily/Winged helix DNA-binding domain"/>
    <property type="match status" value="1"/>
</dbReference>
<protein>
    <submittedName>
        <fullName evidence="12">Uncharacterized protein</fullName>
    </submittedName>
</protein>
<reference evidence="12 13" key="1">
    <citation type="submission" date="2024-02" db="EMBL/GenBank/DDBJ databases">
        <title>High-quality chromosome-scale genome assembly of Pensacola bahiagrass (Paspalum notatum Flugge var. saurae).</title>
        <authorList>
            <person name="Vega J.M."/>
            <person name="Podio M."/>
            <person name="Orjuela J."/>
            <person name="Siena L.A."/>
            <person name="Pessino S.C."/>
            <person name="Combes M.C."/>
            <person name="Mariac C."/>
            <person name="Albertini E."/>
            <person name="Pupilli F."/>
            <person name="Ortiz J.P.A."/>
            <person name="Leblanc O."/>
        </authorList>
    </citation>
    <scope>NUCLEOTIDE SEQUENCE [LARGE SCALE GENOMIC DNA]</scope>
    <source>
        <strain evidence="12">R1</strain>
        <tissue evidence="12">Leaf</tissue>
    </source>
</reference>
<dbReference type="GO" id="GO:0043531">
    <property type="term" value="F:ADP binding"/>
    <property type="evidence" value="ECO:0007669"/>
    <property type="project" value="InterPro"/>
</dbReference>
<proteinExistence type="inferred from homology"/>
<dbReference type="Pfam" id="PF18052">
    <property type="entry name" value="Rx_N"/>
    <property type="match status" value="1"/>
</dbReference>
<evidence type="ECO:0000256" key="6">
    <source>
        <dbReference type="ARBA" id="ARBA00022840"/>
    </source>
</evidence>
<evidence type="ECO:0000259" key="8">
    <source>
        <dbReference type="Pfam" id="PF00931"/>
    </source>
</evidence>
<organism evidence="12 13">
    <name type="scientific">Paspalum notatum var. saurae</name>
    <dbReference type="NCBI Taxonomy" id="547442"/>
    <lineage>
        <taxon>Eukaryota</taxon>
        <taxon>Viridiplantae</taxon>
        <taxon>Streptophyta</taxon>
        <taxon>Embryophyta</taxon>
        <taxon>Tracheophyta</taxon>
        <taxon>Spermatophyta</taxon>
        <taxon>Magnoliopsida</taxon>
        <taxon>Liliopsida</taxon>
        <taxon>Poales</taxon>
        <taxon>Poaceae</taxon>
        <taxon>PACMAD clade</taxon>
        <taxon>Panicoideae</taxon>
        <taxon>Andropogonodae</taxon>
        <taxon>Paspaleae</taxon>
        <taxon>Paspalinae</taxon>
        <taxon>Paspalum</taxon>
    </lineage>
</organism>
<evidence type="ECO:0000256" key="2">
    <source>
        <dbReference type="ARBA" id="ARBA00022614"/>
    </source>
</evidence>
<evidence type="ECO:0000256" key="3">
    <source>
        <dbReference type="ARBA" id="ARBA00022737"/>
    </source>
</evidence>
<evidence type="ECO:0000259" key="10">
    <source>
        <dbReference type="Pfam" id="PF23559"/>
    </source>
</evidence>
<evidence type="ECO:0000256" key="1">
    <source>
        <dbReference type="ARBA" id="ARBA00008894"/>
    </source>
</evidence>
<keyword evidence="6" id="KW-0067">ATP-binding</keyword>
<keyword evidence="5" id="KW-0611">Plant defense</keyword>
<dbReference type="Pfam" id="PF00931">
    <property type="entry name" value="NB-ARC"/>
    <property type="match status" value="1"/>
</dbReference>
<keyword evidence="4" id="KW-0547">Nucleotide-binding</keyword>
<dbReference type="PRINTS" id="PR00364">
    <property type="entry name" value="DISEASERSIST"/>
</dbReference>
<dbReference type="EMBL" id="CP144752">
    <property type="protein sequence ID" value="WVZ91150.1"/>
    <property type="molecule type" value="Genomic_DNA"/>
</dbReference>
<dbReference type="InterPro" id="IPR058922">
    <property type="entry name" value="WHD_DRP"/>
</dbReference>
<feature type="region of interest" description="Disordered" evidence="7">
    <location>
        <begin position="98"/>
        <end position="121"/>
    </location>
</feature>
<dbReference type="AlphaFoldDB" id="A0AAQ3XAJ3"/>
<dbReference type="Gene3D" id="1.20.5.4130">
    <property type="match status" value="1"/>
</dbReference>
<keyword evidence="2" id="KW-0433">Leucine-rich repeat</keyword>
<evidence type="ECO:0000259" key="11">
    <source>
        <dbReference type="Pfam" id="PF25019"/>
    </source>
</evidence>
<evidence type="ECO:0000256" key="4">
    <source>
        <dbReference type="ARBA" id="ARBA00022741"/>
    </source>
</evidence>
<dbReference type="InterPro" id="IPR002182">
    <property type="entry name" value="NB-ARC"/>
</dbReference>
<dbReference type="InterPro" id="IPR027417">
    <property type="entry name" value="P-loop_NTPase"/>
</dbReference>
<dbReference type="SUPFAM" id="SSF52047">
    <property type="entry name" value="RNI-like"/>
    <property type="match status" value="1"/>
</dbReference>
<keyword evidence="3" id="KW-0677">Repeat</keyword>
<keyword evidence="13" id="KW-1185">Reference proteome</keyword>
<dbReference type="Gene3D" id="3.40.50.300">
    <property type="entry name" value="P-loop containing nucleotide triphosphate hydrolases"/>
    <property type="match status" value="1"/>
</dbReference>
<dbReference type="InterPro" id="IPR042197">
    <property type="entry name" value="Apaf_helical"/>
</dbReference>
<evidence type="ECO:0000256" key="7">
    <source>
        <dbReference type="SAM" id="MobiDB-lite"/>
    </source>
</evidence>
<name>A0AAQ3XAJ3_PASNO</name>
<dbReference type="SUPFAM" id="SSF52058">
    <property type="entry name" value="L domain-like"/>
    <property type="match status" value="1"/>
</dbReference>
<dbReference type="InterPro" id="IPR036388">
    <property type="entry name" value="WH-like_DNA-bd_sf"/>
</dbReference>
<feature type="domain" description="NB-ARC" evidence="8">
    <location>
        <begin position="211"/>
        <end position="364"/>
    </location>
</feature>
<dbReference type="Proteomes" id="UP001341281">
    <property type="component" value="Chromosome 08"/>
</dbReference>
<gene>
    <name evidence="12" type="ORF">U9M48_037355</name>
</gene>
<evidence type="ECO:0000259" key="9">
    <source>
        <dbReference type="Pfam" id="PF18052"/>
    </source>
</evidence>
<feature type="domain" description="Disease resistance protein winged helix" evidence="10">
    <location>
        <begin position="446"/>
        <end position="511"/>
    </location>
</feature>
<evidence type="ECO:0000313" key="13">
    <source>
        <dbReference type="Proteomes" id="UP001341281"/>
    </source>
</evidence>
<dbReference type="GO" id="GO:0006952">
    <property type="term" value="P:defense response"/>
    <property type="evidence" value="ECO:0007669"/>
    <property type="project" value="UniProtKB-KW"/>
</dbReference>
<dbReference type="FunFam" id="3.40.50.300:FF:001091">
    <property type="entry name" value="Probable disease resistance protein At1g61300"/>
    <property type="match status" value="1"/>
</dbReference>
<dbReference type="InterPro" id="IPR032675">
    <property type="entry name" value="LRR_dom_sf"/>
</dbReference>
<dbReference type="InterPro" id="IPR056789">
    <property type="entry name" value="LRR_R13L1-DRL21"/>
</dbReference>
<dbReference type="Pfam" id="PF23559">
    <property type="entry name" value="WHD_DRP"/>
    <property type="match status" value="1"/>
</dbReference>
<feature type="domain" description="R13L1/DRL21-like LRR repeat region" evidence="11">
    <location>
        <begin position="663"/>
        <end position="798"/>
    </location>
</feature>
<dbReference type="InterPro" id="IPR041118">
    <property type="entry name" value="Rx_N"/>
</dbReference>
<dbReference type="GO" id="GO:0005524">
    <property type="term" value="F:ATP binding"/>
    <property type="evidence" value="ECO:0007669"/>
    <property type="project" value="UniProtKB-KW"/>
</dbReference>
<comment type="similarity">
    <text evidence="1">Belongs to the disease resistance NB-LRR family.</text>
</comment>
<dbReference type="Gene3D" id="1.10.8.430">
    <property type="entry name" value="Helical domain of apoptotic protease-activating factors"/>
    <property type="match status" value="1"/>
</dbReference>
<sequence length="1034" mass="117542">MAALFAYMAVKCSLDNLSSLLPSQGLEDLRMLEPTMRGIEAMLHDAEQHWNLREESAKLRLKELNDLAYDAEEVVEKYEYEVNRSKVESSLIKHAAALEGGSSSSSKRKRQEEKGHDEHGVVAVPNDLALRARRVTERFTEIKDYSDTFSLSENDGERKFAPDIRGVRQTSSIVYSPRILGREEDKEKVIQLLMPRRSSDGGSYAGTGSHMSVLAIVGMGGLGKTTLAQLVYNDERVCQSFDLRAWVCVSEHFNVENVTRKIFTSLTQSTCHHIQHYYALQAALVREVEEKRILLVLDDVWNEQSDYWKELCLPLLASTRCDIIVTTRSKAVASLVQTMPSYNLNWLSPDDSWSLFSQTVFMAQEIPAKFVEIGRSIAKKCMGLPLAIKTLGSTLRYVADENKWRDVLESELWDLKQPKDEVLPALELSYKYMPIHLKCCFVSLSLFPKGIYLDEHRVILLWKILDLLQCDGSDDKDEIGMLYFNELVRRSLLQNYIDGQRVMHDLIHDLACFLAGEEFFRLEGTKPIEIPQETRYMSILSRDKSIPISNASQSLRVITMIETADVENPEVLLLNCDRFRIIDVDHGRLAKALVDSMGHMKLLRHFILTGYEDAQVPNSALQLFNLRTLDIEAHVLHGIGRLVNLHALPNIHLCKCGGCFLNIMEIRNLNKIRMLFVYGLCNVSIKDANEAHLHHKKNLEILHLNFIAKKSCQHMGRSDGTQAADTVSGVQLLESLRPHHQSLKVIRLENFNFDRYPSWLGSTSFSKLTELVLHNCQSQRCPTLGELPSLKSLNICGMDHVEHIGREFCSLDQRVIGGFPSLTLLNLHDMYQLQEWSEVKDGDLPCLETLWIWSAFKLRSFPIVHSLNCLNLYDCRSLLTIPASVTLRELSISTCASLNELPVLPSLQVLILFKCPSLVVKHGHFTSLNRLDLHAPFKEETLYRLVNSNLLIERLTIWSDTLLSIHLDPQNLPSLTELMLRGSNLQCCDELGSLSSLKKLNVYGAPQLHVPDSLRNQLEEVIDVQSVERRGVYL</sequence>
<dbReference type="SUPFAM" id="SSF52540">
    <property type="entry name" value="P-loop containing nucleoside triphosphate hydrolases"/>
    <property type="match status" value="1"/>
</dbReference>
<feature type="domain" description="Disease resistance N-terminal" evidence="9">
    <location>
        <begin position="27"/>
        <end position="93"/>
    </location>
</feature>
<dbReference type="Pfam" id="PF25019">
    <property type="entry name" value="LRR_R13L1-DRL21"/>
    <property type="match status" value="1"/>
</dbReference>
<dbReference type="PANTHER" id="PTHR36766">
    <property type="entry name" value="PLANT BROAD-SPECTRUM MILDEW RESISTANCE PROTEIN RPW8"/>
    <property type="match status" value="1"/>
</dbReference>
<evidence type="ECO:0000313" key="12">
    <source>
        <dbReference type="EMBL" id="WVZ91150.1"/>
    </source>
</evidence>
<accession>A0AAQ3XAJ3</accession>
<feature type="compositionally biased region" description="Basic and acidic residues" evidence="7">
    <location>
        <begin position="110"/>
        <end position="120"/>
    </location>
</feature>
<evidence type="ECO:0000256" key="5">
    <source>
        <dbReference type="ARBA" id="ARBA00022821"/>
    </source>
</evidence>
<dbReference type="PANTHER" id="PTHR36766:SF40">
    <property type="entry name" value="DISEASE RESISTANCE PROTEIN RGA3"/>
    <property type="match status" value="1"/>
</dbReference>
<dbReference type="GO" id="GO:0051707">
    <property type="term" value="P:response to other organism"/>
    <property type="evidence" value="ECO:0007669"/>
    <property type="project" value="UniProtKB-ARBA"/>
</dbReference>
<dbReference type="Gene3D" id="3.80.10.10">
    <property type="entry name" value="Ribonuclease Inhibitor"/>
    <property type="match status" value="2"/>
</dbReference>